<evidence type="ECO:0000313" key="3">
    <source>
        <dbReference type="EMBL" id="CAE0141033.1"/>
    </source>
</evidence>
<evidence type="ECO:0000259" key="2">
    <source>
        <dbReference type="Pfam" id="PF00561"/>
    </source>
</evidence>
<feature type="region of interest" description="Disordered" evidence="1">
    <location>
        <begin position="446"/>
        <end position="469"/>
    </location>
</feature>
<accession>A0A7S3FD61</accession>
<dbReference type="InterPro" id="IPR029058">
    <property type="entry name" value="AB_hydrolase_fold"/>
</dbReference>
<proteinExistence type="predicted"/>
<dbReference type="PANTHER" id="PTHR43798:SF33">
    <property type="entry name" value="HYDROLASE, PUTATIVE (AFU_ORTHOLOGUE AFUA_2G14860)-RELATED"/>
    <property type="match status" value="1"/>
</dbReference>
<dbReference type="Pfam" id="PF00561">
    <property type="entry name" value="Abhydrolase_1"/>
    <property type="match status" value="1"/>
</dbReference>
<reference evidence="3" key="1">
    <citation type="submission" date="2021-01" db="EMBL/GenBank/DDBJ databases">
        <authorList>
            <person name="Corre E."/>
            <person name="Pelletier E."/>
            <person name="Niang G."/>
            <person name="Scheremetjew M."/>
            <person name="Finn R."/>
            <person name="Kale V."/>
            <person name="Holt S."/>
            <person name="Cochrane G."/>
            <person name="Meng A."/>
            <person name="Brown T."/>
            <person name="Cohen L."/>
        </authorList>
    </citation>
    <scope>NUCLEOTIDE SEQUENCE</scope>
    <source>
        <strain evidence="3">CCMP281</strain>
    </source>
</reference>
<protein>
    <recommendedName>
        <fullName evidence="2">AB hydrolase-1 domain-containing protein</fullName>
    </recommendedName>
</protein>
<dbReference type="PANTHER" id="PTHR43798">
    <property type="entry name" value="MONOACYLGLYCEROL LIPASE"/>
    <property type="match status" value="1"/>
</dbReference>
<gene>
    <name evidence="3" type="ORF">HERI1096_LOCUS33601</name>
</gene>
<dbReference type="Gene3D" id="3.40.50.1820">
    <property type="entry name" value="alpha/beta hydrolase"/>
    <property type="match status" value="1"/>
</dbReference>
<dbReference type="InterPro" id="IPR000073">
    <property type="entry name" value="AB_hydrolase_1"/>
</dbReference>
<dbReference type="GO" id="GO:0016020">
    <property type="term" value="C:membrane"/>
    <property type="evidence" value="ECO:0007669"/>
    <property type="project" value="TreeGrafter"/>
</dbReference>
<dbReference type="SUPFAM" id="SSF53474">
    <property type="entry name" value="alpha/beta-Hydrolases"/>
    <property type="match status" value="1"/>
</dbReference>
<feature type="domain" description="AB hydrolase-1" evidence="2">
    <location>
        <begin position="136"/>
        <end position="295"/>
    </location>
</feature>
<dbReference type="EMBL" id="HBHX01060762">
    <property type="protein sequence ID" value="CAE0141033.1"/>
    <property type="molecule type" value="Transcribed_RNA"/>
</dbReference>
<dbReference type="InterPro" id="IPR050266">
    <property type="entry name" value="AB_hydrolase_sf"/>
</dbReference>
<name>A0A7S3FD61_9EUKA</name>
<evidence type="ECO:0000256" key="1">
    <source>
        <dbReference type="SAM" id="MobiDB-lite"/>
    </source>
</evidence>
<sequence>MEWKKGFLTEPPVRKLPRRKKSALPDEAYLPEDSYDFTDDDPDAVDPRIAELKTPKEAFEFSTDLCRSHINLFNQGLVKLSAETNLNFCNDLKTVQHNRKFFGHHDGPGKGGLQKTMLLPSGILLNYIEWGAEAAPPVVLLHDVCDCSHYFDEVARPLADKYRVLAIDLRGHGESSRSSRHLYSVETLTEDLHELVVRLSLNGRDWGGAWTRPWVLLGKGMGAAVAVAYAVRHVGRVGGLVLWDYDPEWPKDRLNFYPYQAAHFANQQALGSFLNNNLQLADDTKYMSLTFTNRAYHVDIMEDAKGCRFKMDPYFFLSDFNAGLAWTLLREAAVQCRLMFLYTENSREWSYTRAMEVVRSLQQADARAVQCSIVNRGTTIDAESKQAIEDFSKLFGSAAQRVLAFTDDIDCQARDALKAKGLVRYVKYTEEEVNFRAAEREASKRAAKEAASIMKEGDSPIDFNPDDFD</sequence>
<organism evidence="3">
    <name type="scientific">Haptolina ericina</name>
    <dbReference type="NCBI Taxonomy" id="156174"/>
    <lineage>
        <taxon>Eukaryota</taxon>
        <taxon>Haptista</taxon>
        <taxon>Haptophyta</taxon>
        <taxon>Prymnesiophyceae</taxon>
        <taxon>Prymnesiales</taxon>
        <taxon>Prymnesiaceae</taxon>
        <taxon>Haptolina</taxon>
    </lineage>
</organism>
<dbReference type="AlphaFoldDB" id="A0A7S3FD61"/>